<dbReference type="EMBL" id="AOPZ01000075">
    <property type="protein sequence ID" value="EPH44793.1"/>
    <property type="molecule type" value="Genomic_DNA"/>
</dbReference>
<gene>
    <name evidence="2" type="ORF">STRAU_2155</name>
</gene>
<name>S3ZNL8_9ACTN</name>
<dbReference type="PATRIC" id="fig|1286094.4.peg.2131"/>
<reference evidence="2 3" key="1">
    <citation type="submission" date="2013-02" db="EMBL/GenBank/DDBJ databases">
        <title>Draft Genome Sequence of Streptomyces aurantiacus, Which Produces Setomimycin.</title>
        <authorList>
            <person name="Gruening B.A."/>
            <person name="Praeg A."/>
            <person name="Erxleben A."/>
            <person name="Guenther S."/>
            <person name="Mueller M."/>
        </authorList>
    </citation>
    <scope>NUCLEOTIDE SEQUENCE [LARGE SCALE GENOMIC DNA]</scope>
    <source>
        <strain evidence="2 3">JA 4570</strain>
    </source>
</reference>
<evidence type="ECO:0000313" key="3">
    <source>
        <dbReference type="Proteomes" id="UP000014629"/>
    </source>
</evidence>
<sequence length="76" mass="8229">MKSEADSDFPSPSERDLPPGRHLLLKEHLMTEIRQSQSENRAEPPATARRRRPWLRPALVAGAVAASRTAGSGGGV</sequence>
<proteinExistence type="predicted"/>
<keyword evidence="3" id="KW-1185">Reference proteome</keyword>
<feature type="region of interest" description="Disordered" evidence="1">
    <location>
        <begin position="1"/>
        <end position="54"/>
    </location>
</feature>
<protein>
    <submittedName>
        <fullName evidence="2">Uncharacterized protein</fullName>
    </submittedName>
</protein>
<dbReference type="RefSeq" id="WP_016640284.1">
    <property type="nucleotide sequence ID" value="NZ_AOPZ01000075.1"/>
</dbReference>
<accession>S3ZNL8</accession>
<organism evidence="2 3">
    <name type="scientific">Streptomyces aurantiacus JA 4570</name>
    <dbReference type="NCBI Taxonomy" id="1286094"/>
    <lineage>
        <taxon>Bacteria</taxon>
        <taxon>Bacillati</taxon>
        <taxon>Actinomycetota</taxon>
        <taxon>Actinomycetes</taxon>
        <taxon>Kitasatosporales</taxon>
        <taxon>Streptomycetaceae</taxon>
        <taxon>Streptomyces</taxon>
        <taxon>Streptomyces aurantiacus group</taxon>
    </lineage>
</organism>
<dbReference type="Proteomes" id="UP000014629">
    <property type="component" value="Unassembled WGS sequence"/>
</dbReference>
<comment type="caution">
    <text evidence="2">The sequence shown here is derived from an EMBL/GenBank/DDBJ whole genome shotgun (WGS) entry which is preliminary data.</text>
</comment>
<feature type="compositionally biased region" description="Basic and acidic residues" evidence="1">
    <location>
        <begin position="13"/>
        <end position="31"/>
    </location>
</feature>
<dbReference type="AlphaFoldDB" id="S3ZNL8"/>
<evidence type="ECO:0000313" key="2">
    <source>
        <dbReference type="EMBL" id="EPH44793.1"/>
    </source>
</evidence>
<evidence type="ECO:0000256" key="1">
    <source>
        <dbReference type="SAM" id="MobiDB-lite"/>
    </source>
</evidence>